<dbReference type="AlphaFoldDB" id="A0A3P1WYJ1"/>
<dbReference type="OrthoDB" id="3735300at2"/>
<organism evidence="1 2">
    <name type="scientific">Arachnia propionica</name>
    <dbReference type="NCBI Taxonomy" id="1750"/>
    <lineage>
        <taxon>Bacteria</taxon>
        <taxon>Bacillati</taxon>
        <taxon>Actinomycetota</taxon>
        <taxon>Actinomycetes</taxon>
        <taxon>Propionibacteriales</taxon>
        <taxon>Propionibacteriaceae</taxon>
        <taxon>Arachnia</taxon>
    </lineage>
</organism>
<evidence type="ECO:0000313" key="1">
    <source>
        <dbReference type="EMBL" id="RRD51311.1"/>
    </source>
</evidence>
<evidence type="ECO:0000313" key="2">
    <source>
        <dbReference type="Proteomes" id="UP000280935"/>
    </source>
</evidence>
<sequence>MSSAASSVQWNGDMSERSSDSIKVGITQKFKDTCNALSQASKELSVLSVECDATAILRSMMEGKEVKEVAAALRVLRHFDPKQILELLPLIYGLTEVSVHYYDALRVMAMVPAKKLRRALIPLVFERLLDPDNNYDYYSWRLTVSILQYCGFDEEAQQVAVLALASDDPEVREVGAELIAELASR</sequence>
<protein>
    <recommendedName>
        <fullName evidence="3">HEAT repeat domain-containing protein</fullName>
    </recommendedName>
</protein>
<dbReference type="InterPro" id="IPR016024">
    <property type="entry name" value="ARM-type_fold"/>
</dbReference>
<proteinExistence type="predicted"/>
<accession>A0A3P1WYJ1</accession>
<comment type="caution">
    <text evidence="1">The sequence shown here is derived from an EMBL/GenBank/DDBJ whole genome shotgun (WGS) entry which is preliminary data.</text>
</comment>
<gene>
    <name evidence="1" type="ORF">EII35_00020</name>
</gene>
<dbReference type="SUPFAM" id="SSF48371">
    <property type="entry name" value="ARM repeat"/>
    <property type="match status" value="1"/>
</dbReference>
<dbReference type="EMBL" id="RQYT01000001">
    <property type="protein sequence ID" value="RRD51311.1"/>
    <property type="molecule type" value="Genomic_DNA"/>
</dbReference>
<evidence type="ECO:0008006" key="3">
    <source>
        <dbReference type="Google" id="ProtNLM"/>
    </source>
</evidence>
<dbReference type="Proteomes" id="UP000280935">
    <property type="component" value="Unassembled WGS sequence"/>
</dbReference>
<name>A0A3P1WYJ1_9ACTN</name>
<reference evidence="1 2" key="1">
    <citation type="submission" date="2018-11" db="EMBL/GenBank/DDBJ databases">
        <title>Genomes From Bacteria Associated with the Canine Oral Cavity: a Test Case for Automated Genome-Based Taxonomic Assignment.</title>
        <authorList>
            <person name="Coil D.A."/>
            <person name="Jospin G."/>
            <person name="Darling A.E."/>
            <person name="Wallis C."/>
            <person name="Davis I.J."/>
            <person name="Harris S."/>
            <person name="Eisen J.A."/>
            <person name="Holcombe L.J."/>
            <person name="O'Flynn C."/>
        </authorList>
    </citation>
    <scope>NUCLEOTIDE SEQUENCE [LARGE SCALE GENOMIC DNA]</scope>
    <source>
        <strain evidence="1 2">OH2822_COT-296</strain>
    </source>
</reference>